<dbReference type="InterPro" id="IPR051202">
    <property type="entry name" value="Peptidase_C40"/>
</dbReference>
<comment type="similarity">
    <text evidence="1">Belongs to the peptidase C40 family.</text>
</comment>
<evidence type="ECO:0000256" key="4">
    <source>
        <dbReference type="ARBA" id="ARBA00022807"/>
    </source>
</evidence>
<keyword evidence="4" id="KW-0788">Thiol protease</keyword>
<feature type="chain" id="PRO_5013110086" evidence="6">
    <location>
        <begin position="25"/>
        <end position="200"/>
    </location>
</feature>
<keyword evidence="3 8" id="KW-0378">Hydrolase</keyword>
<evidence type="ECO:0000256" key="5">
    <source>
        <dbReference type="SAM" id="MobiDB-lite"/>
    </source>
</evidence>
<protein>
    <submittedName>
        <fullName evidence="8">Cell wall-associated hydrolase, NlpC family</fullName>
    </submittedName>
</protein>
<dbReference type="PANTHER" id="PTHR47053">
    <property type="entry name" value="MUREIN DD-ENDOPEPTIDASE MEPH-RELATED"/>
    <property type="match status" value="1"/>
</dbReference>
<dbReference type="EMBL" id="FQUZ01000023">
    <property type="protein sequence ID" value="SHF45274.1"/>
    <property type="molecule type" value="Genomic_DNA"/>
</dbReference>
<organism evidence="8 9">
    <name type="scientific">Lampropedia hyalina DSM 16112</name>
    <dbReference type="NCBI Taxonomy" id="1122156"/>
    <lineage>
        <taxon>Bacteria</taxon>
        <taxon>Pseudomonadati</taxon>
        <taxon>Pseudomonadota</taxon>
        <taxon>Betaproteobacteria</taxon>
        <taxon>Burkholderiales</taxon>
        <taxon>Comamonadaceae</taxon>
        <taxon>Lampropedia</taxon>
    </lineage>
</organism>
<dbReference type="Gene3D" id="3.90.1720.10">
    <property type="entry name" value="endopeptidase domain like (from Nostoc punctiforme)"/>
    <property type="match status" value="1"/>
</dbReference>
<evidence type="ECO:0000256" key="2">
    <source>
        <dbReference type="ARBA" id="ARBA00022670"/>
    </source>
</evidence>
<keyword evidence="9" id="KW-1185">Reference proteome</keyword>
<accession>A0A1M5BRT4</accession>
<dbReference type="STRING" id="1122156.SAMN02745117_01973"/>
<evidence type="ECO:0000259" key="7">
    <source>
        <dbReference type="PROSITE" id="PS51935"/>
    </source>
</evidence>
<dbReference type="RefSeq" id="WP_073356527.1">
    <property type="nucleotide sequence ID" value="NZ_FQUZ01000023.1"/>
</dbReference>
<reference evidence="8 9" key="1">
    <citation type="submission" date="2016-11" db="EMBL/GenBank/DDBJ databases">
        <authorList>
            <person name="Jaros S."/>
            <person name="Januszkiewicz K."/>
            <person name="Wedrychowicz H."/>
        </authorList>
    </citation>
    <scope>NUCLEOTIDE SEQUENCE [LARGE SCALE GENOMIC DNA]</scope>
    <source>
        <strain evidence="8 9">DSM 16112</strain>
    </source>
</reference>
<feature type="domain" description="NlpC/P60" evidence="7">
    <location>
        <begin position="72"/>
        <end position="196"/>
    </location>
</feature>
<dbReference type="InterPro" id="IPR038765">
    <property type="entry name" value="Papain-like_cys_pep_sf"/>
</dbReference>
<dbReference type="SUPFAM" id="SSF54001">
    <property type="entry name" value="Cysteine proteinases"/>
    <property type="match status" value="1"/>
</dbReference>
<dbReference type="GO" id="GO:0008234">
    <property type="term" value="F:cysteine-type peptidase activity"/>
    <property type="evidence" value="ECO:0007669"/>
    <property type="project" value="UniProtKB-KW"/>
</dbReference>
<keyword evidence="2" id="KW-0645">Protease</keyword>
<feature type="region of interest" description="Disordered" evidence="5">
    <location>
        <begin position="46"/>
        <end position="71"/>
    </location>
</feature>
<keyword evidence="6" id="KW-0732">Signal</keyword>
<feature type="compositionally biased region" description="Polar residues" evidence="5">
    <location>
        <begin position="46"/>
        <end position="59"/>
    </location>
</feature>
<dbReference type="OrthoDB" id="9807055at2"/>
<sequence length="200" mass="21531">MKKPAISSCLAALLLGLSSHASHASPLADDPLGAFAQKQLKAATSLQSLPGSSTPTTAGRAQLQAPRARHGTEPMSHVVVTALGYLGKPYVYGGQSLDKGFDCSGFVLSLYQRSLGLKLPRTAAEQAHATEKIEKHELAPGDLVFFNTMKRRYSHVGIYLGNGRFIHAPRAGAVIRIENMEISYWKQRFNGARRVTTASA</sequence>
<dbReference type="AlphaFoldDB" id="A0A1M5BRT4"/>
<evidence type="ECO:0000313" key="8">
    <source>
        <dbReference type="EMBL" id="SHF45274.1"/>
    </source>
</evidence>
<dbReference type="PANTHER" id="PTHR47053:SF1">
    <property type="entry name" value="MUREIN DD-ENDOPEPTIDASE MEPH-RELATED"/>
    <property type="match status" value="1"/>
</dbReference>
<evidence type="ECO:0000313" key="9">
    <source>
        <dbReference type="Proteomes" id="UP000184327"/>
    </source>
</evidence>
<gene>
    <name evidence="8" type="ORF">SAMN02745117_01973</name>
</gene>
<dbReference type="Pfam" id="PF00877">
    <property type="entry name" value="NLPC_P60"/>
    <property type="match status" value="1"/>
</dbReference>
<evidence type="ECO:0000256" key="6">
    <source>
        <dbReference type="SAM" id="SignalP"/>
    </source>
</evidence>
<proteinExistence type="inferred from homology"/>
<evidence type="ECO:0000256" key="1">
    <source>
        <dbReference type="ARBA" id="ARBA00007074"/>
    </source>
</evidence>
<dbReference type="PROSITE" id="PS51935">
    <property type="entry name" value="NLPC_P60"/>
    <property type="match status" value="1"/>
</dbReference>
<evidence type="ECO:0000256" key="3">
    <source>
        <dbReference type="ARBA" id="ARBA00022801"/>
    </source>
</evidence>
<dbReference type="GO" id="GO:0006508">
    <property type="term" value="P:proteolysis"/>
    <property type="evidence" value="ECO:0007669"/>
    <property type="project" value="UniProtKB-KW"/>
</dbReference>
<dbReference type="Proteomes" id="UP000184327">
    <property type="component" value="Unassembled WGS sequence"/>
</dbReference>
<dbReference type="InterPro" id="IPR000064">
    <property type="entry name" value="NLP_P60_dom"/>
</dbReference>
<feature type="signal peptide" evidence="6">
    <location>
        <begin position="1"/>
        <end position="24"/>
    </location>
</feature>
<name>A0A1M5BRT4_9BURK</name>